<protein>
    <submittedName>
        <fullName evidence="2">Uncharacterized protein</fullName>
    </submittedName>
</protein>
<organism evidence="2 3">
    <name type="scientific">Plakobranchus ocellatus</name>
    <dbReference type="NCBI Taxonomy" id="259542"/>
    <lineage>
        <taxon>Eukaryota</taxon>
        <taxon>Metazoa</taxon>
        <taxon>Spiralia</taxon>
        <taxon>Lophotrochozoa</taxon>
        <taxon>Mollusca</taxon>
        <taxon>Gastropoda</taxon>
        <taxon>Heterobranchia</taxon>
        <taxon>Euthyneura</taxon>
        <taxon>Panpulmonata</taxon>
        <taxon>Sacoglossa</taxon>
        <taxon>Placobranchoidea</taxon>
        <taxon>Plakobranchidae</taxon>
        <taxon>Plakobranchus</taxon>
    </lineage>
</organism>
<evidence type="ECO:0000256" key="1">
    <source>
        <dbReference type="SAM" id="MobiDB-lite"/>
    </source>
</evidence>
<dbReference type="Proteomes" id="UP000735302">
    <property type="component" value="Unassembled WGS sequence"/>
</dbReference>
<reference evidence="2 3" key="1">
    <citation type="journal article" date="2021" name="Elife">
        <title>Chloroplast acquisition without the gene transfer in kleptoplastic sea slugs, Plakobranchus ocellatus.</title>
        <authorList>
            <person name="Maeda T."/>
            <person name="Takahashi S."/>
            <person name="Yoshida T."/>
            <person name="Shimamura S."/>
            <person name="Takaki Y."/>
            <person name="Nagai Y."/>
            <person name="Toyoda A."/>
            <person name="Suzuki Y."/>
            <person name="Arimoto A."/>
            <person name="Ishii H."/>
            <person name="Satoh N."/>
            <person name="Nishiyama T."/>
            <person name="Hasebe M."/>
            <person name="Maruyama T."/>
            <person name="Minagawa J."/>
            <person name="Obokata J."/>
            <person name="Shigenobu S."/>
        </authorList>
    </citation>
    <scope>NUCLEOTIDE SEQUENCE [LARGE SCALE GENOMIC DNA]</scope>
</reference>
<proteinExistence type="predicted"/>
<gene>
    <name evidence="2" type="ORF">PoB_002616300</name>
</gene>
<dbReference type="EMBL" id="BLXT01003014">
    <property type="protein sequence ID" value="GFN99657.1"/>
    <property type="molecule type" value="Genomic_DNA"/>
</dbReference>
<accession>A0AAV3ZYZ5</accession>
<comment type="caution">
    <text evidence="2">The sequence shown here is derived from an EMBL/GenBank/DDBJ whole genome shotgun (WGS) entry which is preliminary data.</text>
</comment>
<feature type="region of interest" description="Disordered" evidence="1">
    <location>
        <begin position="1"/>
        <end position="43"/>
    </location>
</feature>
<evidence type="ECO:0000313" key="2">
    <source>
        <dbReference type="EMBL" id="GFN99657.1"/>
    </source>
</evidence>
<sequence>MPVILLQQRRPSQPQGNGEAYGYRQQTHAPQPQYAAAATSHSPDDVAALRRELQSVDFKKQLPYQKICGLQEIVAVQIDLRTSRNSCRTNRSVDFKKQLPYQQICGLQETVAVTTDLWTSSQERQSSALK</sequence>
<dbReference type="AlphaFoldDB" id="A0AAV3ZYZ5"/>
<name>A0AAV3ZYZ5_9GAST</name>
<keyword evidence="3" id="KW-1185">Reference proteome</keyword>
<evidence type="ECO:0000313" key="3">
    <source>
        <dbReference type="Proteomes" id="UP000735302"/>
    </source>
</evidence>